<dbReference type="Proteomes" id="UP000195442">
    <property type="component" value="Unassembled WGS sequence"/>
</dbReference>
<evidence type="ECO:0000313" key="1">
    <source>
        <dbReference type="EMBL" id="SJM89311.1"/>
    </source>
</evidence>
<accession>A0A1R4GZC0</accession>
<dbReference type="OrthoDB" id="5625347at2"/>
<proteinExistence type="predicted"/>
<name>A0A1R4GZC0_9GAMM</name>
<protein>
    <submittedName>
        <fullName evidence="1">Transposase</fullName>
    </submittedName>
</protein>
<gene>
    <name evidence="1" type="ORF">CRENPOLYSF2_1110002</name>
</gene>
<dbReference type="Pfam" id="PF13613">
    <property type="entry name" value="HTH_Tnp_4"/>
    <property type="match status" value="1"/>
</dbReference>
<keyword evidence="2" id="KW-1185">Reference proteome</keyword>
<organism evidence="1 2">
    <name type="scientific">Crenothrix polyspora</name>
    <dbReference type="NCBI Taxonomy" id="360316"/>
    <lineage>
        <taxon>Bacteria</taxon>
        <taxon>Pseudomonadati</taxon>
        <taxon>Pseudomonadota</taxon>
        <taxon>Gammaproteobacteria</taxon>
        <taxon>Methylococcales</taxon>
        <taxon>Crenotrichaceae</taxon>
        <taxon>Crenothrix</taxon>
    </lineage>
</organism>
<reference evidence="2" key="1">
    <citation type="submission" date="2017-02" db="EMBL/GenBank/DDBJ databases">
        <authorList>
            <person name="Daims H."/>
        </authorList>
    </citation>
    <scope>NUCLEOTIDE SEQUENCE [LARGE SCALE GENOMIC DNA]</scope>
</reference>
<sequence length="174" mass="20482">MSITDISPRFHTERQLRAVIGLSPQQFLLILPIFDNFLFLQKEENKKDKIKPNNGRKATLETTTDKLIFFLHYLKCYPTFDQLGFMFNMSGSNSCTLLYKLIPIFIKTLDHFNVLPKTEFKSPEEMREAFKDIDTLIIDATERAIQRPQDHEIQEEHYSGKKRNTRTRIQLSPL</sequence>
<dbReference type="InterPro" id="IPR027805">
    <property type="entry name" value="Transposase_HTH_dom"/>
</dbReference>
<evidence type="ECO:0000313" key="2">
    <source>
        <dbReference type="Proteomes" id="UP000195442"/>
    </source>
</evidence>
<dbReference type="EMBL" id="FUKJ01000015">
    <property type="protein sequence ID" value="SJM89311.1"/>
    <property type="molecule type" value="Genomic_DNA"/>
</dbReference>